<keyword evidence="1" id="KW-1133">Transmembrane helix</keyword>
<keyword evidence="1" id="KW-0812">Transmembrane</keyword>
<name>A0A2T1HMJ5_9HYPH</name>
<feature type="transmembrane region" description="Helical" evidence="1">
    <location>
        <begin position="72"/>
        <end position="96"/>
    </location>
</feature>
<accession>A0A2T1HMJ5</accession>
<feature type="transmembrane region" description="Helical" evidence="1">
    <location>
        <begin position="42"/>
        <end position="60"/>
    </location>
</feature>
<evidence type="ECO:0000313" key="3">
    <source>
        <dbReference type="Proteomes" id="UP000239772"/>
    </source>
</evidence>
<dbReference type="Proteomes" id="UP000239772">
    <property type="component" value="Unassembled WGS sequence"/>
</dbReference>
<protein>
    <submittedName>
        <fullName evidence="2">Uncharacterized protein</fullName>
    </submittedName>
</protein>
<reference evidence="3" key="1">
    <citation type="submission" date="2018-03" db="EMBL/GenBank/DDBJ databases">
        <authorList>
            <person name="Sun L."/>
            <person name="Liu H."/>
            <person name="Chen W."/>
            <person name="Huang K."/>
            <person name="Liu W."/>
            <person name="Gao X."/>
        </authorList>
    </citation>
    <scope>NUCLEOTIDE SEQUENCE [LARGE SCALE GENOMIC DNA]</scope>
    <source>
        <strain evidence="3">SH9</strain>
    </source>
</reference>
<gene>
    <name evidence="2" type="ORF">SLNSH_22065</name>
</gene>
<dbReference type="RefSeq" id="WP_106340051.1">
    <property type="nucleotide sequence ID" value="NZ_PVZS01000037.1"/>
</dbReference>
<organism evidence="2 3">
    <name type="scientific">Alsobacter soli</name>
    <dbReference type="NCBI Taxonomy" id="2109933"/>
    <lineage>
        <taxon>Bacteria</taxon>
        <taxon>Pseudomonadati</taxon>
        <taxon>Pseudomonadota</taxon>
        <taxon>Alphaproteobacteria</taxon>
        <taxon>Hyphomicrobiales</taxon>
        <taxon>Alsobacteraceae</taxon>
        <taxon>Alsobacter</taxon>
    </lineage>
</organism>
<dbReference type="EMBL" id="PVZS01000037">
    <property type="protein sequence ID" value="PSC02811.1"/>
    <property type="molecule type" value="Genomic_DNA"/>
</dbReference>
<dbReference type="OrthoDB" id="8002339at2"/>
<sequence>MPPHFWQDLEPYRWVILLAFVDPVVVAIGLWMGWHADQAAKLFLAGLAATIAAVAVSFLLRFVGISWFEGGYYFGGAHALVRFFAGVLWAAIGYGARRARGV</sequence>
<comment type="caution">
    <text evidence="2">The sequence shown here is derived from an EMBL/GenBank/DDBJ whole genome shotgun (WGS) entry which is preliminary data.</text>
</comment>
<evidence type="ECO:0000256" key="1">
    <source>
        <dbReference type="SAM" id="Phobius"/>
    </source>
</evidence>
<dbReference type="AlphaFoldDB" id="A0A2T1HMJ5"/>
<keyword evidence="1" id="KW-0472">Membrane</keyword>
<keyword evidence="3" id="KW-1185">Reference proteome</keyword>
<evidence type="ECO:0000313" key="2">
    <source>
        <dbReference type="EMBL" id="PSC02811.1"/>
    </source>
</evidence>
<feature type="transmembrane region" description="Helical" evidence="1">
    <location>
        <begin position="12"/>
        <end position="30"/>
    </location>
</feature>
<proteinExistence type="predicted"/>